<dbReference type="Gramene" id="LPERR07G08240.1">
    <property type="protein sequence ID" value="LPERR07G08240.1"/>
    <property type="gene ID" value="LPERR07G08240"/>
</dbReference>
<name>A0A0D9WXH9_9ORYZ</name>
<dbReference type="Pfam" id="PF07893">
    <property type="entry name" value="DUF1668"/>
    <property type="match status" value="1"/>
</dbReference>
<dbReference type="PANTHER" id="PTHR33085">
    <property type="entry name" value="OS12G0113100 PROTEIN-RELATED"/>
    <property type="match status" value="1"/>
</dbReference>
<dbReference type="PANTHER" id="PTHR33085:SF60">
    <property type="entry name" value="OS04G0422800 PROTEIN"/>
    <property type="match status" value="1"/>
</dbReference>
<dbReference type="InterPro" id="IPR012871">
    <property type="entry name" value="DUF1668_ORYSA"/>
</dbReference>
<reference evidence="1 2" key="1">
    <citation type="submission" date="2012-08" db="EMBL/GenBank/DDBJ databases">
        <title>Oryza genome evolution.</title>
        <authorList>
            <person name="Wing R.A."/>
        </authorList>
    </citation>
    <scope>NUCLEOTIDE SEQUENCE</scope>
</reference>
<dbReference type="eggNOG" id="ENOG502R411">
    <property type="taxonomic scope" value="Eukaryota"/>
</dbReference>
<keyword evidence="2" id="KW-1185">Reference proteome</keyword>
<organism evidence="1 2">
    <name type="scientific">Leersia perrieri</name>
    <dbReference type="NCBI Taxonomy" id="77586"/>
    <lineage>
        <taxon>Eukaryota</taxon>
        <taxon>Viridiplantae</taxon>
        <taxon>Streptophyta</taxon>
        <taxon>Embryophyta</taxon>
        <taxon>Tracheophyta</taxon>
        <taxon>Spermatophyta</taxon>
        <taxon>Magnoliopsida</taxon>
        <taxon>Liliopsida</taxon>
        <taxon>Poales</taxon>
        <taxon>Poaceae</taxon>
        <taxon>BOP clade</taxon>
        <taxon>Oryzoideae</taxon>
        <taxon>Oryzeae</taxon>
        <taxon>Oryzinae</taxon>
        <taxon>Leersia</taxon>
    </lineage>
</organism>
<reference evidence="2" key="2">
    <citation type="submission" date="2013-12" db="EMBL/GenBank/DDBJ databases">
        <authorList>
            <person name="Yu Y."/>
            <person name="Lee S."/>
            <person name="de Baynast K."/>
            <person name="Wissotski M."/>
            <person name="Liu L."/>
            <person name="Talag J."/>
            <person name="Goicoechea J."/>
            <person name="Angelova A."/>
            <person name="Jetty R."/>
            <person name="Kudrna D."/>
            <person name="Golser W."/>
            <person name="Rivera L."/>
            <person name="Zhang J."/>
            <person name="Wing R."/>
        </authorList>
    </citation>
    <scope>NUCLEOTIDE SEQUENCE</scope>
</reference>
<evidence type="ECO:0000313" key="1">
    <source>
        <dbReference type="EnsemblPlants" id="LPERR07G08240.1"/>
    </source>
</evidence>
<accession>A0A0D9WXH9</accession>
<dbReference type="HOGENOM" id="CLU_021283_2_2_1"/>
<dbReference type="EnsemblPlants" id="LPERR07G08240.1">
    <property type="protein sequence ID" value="LPERR07G08240.1"/>
    <property type="gene ID" value="LPERR07G08240"/>
</dbReference>
<dbReference type="AlphaFoldDB" id="A0A0D9WXH9"/>
<sequence length="226" mass="25190">MNPAGFSPGILVFDTETIELTVYPSPKCRSIISGYALVNASVGERLVLFAHHYLQVLGPEPPPTDADAESSWSWTTMEPSPPFDSSYVSGYALHPDGRTIFMSINNWKTVKSGHLDVRNCTFSFDTERLEWTHRGCSNTLPAWKLCNEVLFNNDLASNSGLTLVYMGDSRFCLVESRLPKDRDFRTYLRAVTITSFGLKSDKFGELVFIVILKDSFLAANRGSTPS</sequence>
<protein>
    <submittedName>
        <fullName evidence="1">Uncharacterized protein</fullName>
    </submittedName>
</protein>
<reference evidence="1" key="3">
    <citation type="submission" date="2015-04" db="UniProtKB">
        <authorList>
            <consortium name="EnsemblPlants"/>
        </authorList>
    </citation>
    <scope>IDENTIFICATION</scope>
</reference>
<dbReference type="Proteomes" id="UP000032180">
    <property type="component" value="Chromosome 7"/>
</dbReference>
<proteinExistence type="predicted"/>
<evidence type="ECO:0000313" key="2">
    <source>
        <dbReference type="Proteomes" id="UP000032180"/>
    </source>
</evidence>